<dbReference type="PANTHER" id="PTHR38011">
    <property type="entry name" value="DIHYDROFOLATE REDUCTASE FAMILY PROTEIN (AFU_ORTHOLOGUE AFUA_8G06820)"/>
    <property type="match status" value="1"/>
</dbReference>
<dbReference type="EMBL" id="SMAS01000001">
    <property type="protein sequence ID" value="TCT38346.1"/>
    <property type="molecule type" value="Genomic_DNA"/>
</dbReference>
<organism evidence="2 3">
    <name type="scientific">Providencia alcalifaciens</name>
    <dbReference type="NCBI Taxonomy" id="126385"/>
    <lineage>
        <taxon>Bacteria</taxon>
        <taxon>Pseudomonadati</taxon>
        <taxon>Pseudomonadota</taxon>
        <taxon>Gammaproteobacteria</taxon>
        <taxon>Enterobacterales</taxon>
        <taxon>Morganellaceae</taxon>
        <taxon>Providencia</taxon>
    </lineage>
</organism>
<dbReference type="AlphaFoldDB" id="A0A4R3NWD1"/>
<gene>
    <name evidence="2" type="ORF">EC835_101345</name>
</gene>
<dbReference type="Proteomes" id="UP000295055">
    <property type="component" value="Unassembled WGS sequence"/>
</dbReference>
<evidence type="ECO:0000313" key="3">
    <source>
        <dbReference type="Proteomes" id="UP000295055"/>
    </source>
</evidence>
<dbReference type="InterPro" id="IPR002734">
    <property type="entry name" value="RibDG_C"/>
</dbReference>
<dbReference type="InterPro" id="IPR024072">
    <property type="entry name" value="DHFR-like_dom_sf"/>
</dbReference>
<proteinExistence type="predicted"/>
<dbReference type="RefSeq" id="WP_132494599.1">
    <property type="nucleotide sequence ID" value="NZ_JBEEUX010000001.1"/>
</dbReference>
<dbReference type="SUPFAM" id="SSF53597">
    <property type="entry name" value="Dihydrofolate reductase-like"/>
    <property type="match status" value="1"/>
</dbReference>
<dbReference type="Pfam" id="PF01872">
    <property type="entry name" value="RibD_C"/>
    <property type="match status" value="1"/>
</dbReference>
<name>A0A4R3NWD1_9GAMM</name>
<dbReference type="InterPro" id="IPR050765">
    <property type="entry name" value="Riboflavin_Biosynth_HTPR"/>
</dbReference>
<dbReference type="PANTHER" id="PTHR38011:SF11">
    <property type="entry name" value="2,5-DIAMINO-6-RIBOSYLAMINO-4(3H)-PYRIMIDINONE 5'-PHOSPHATE REDUCTASE"/>
    <property type="match status" value="1"/>
</dbReference>
<reference evidence="2 3" key="1">
    <citation type="submission" date="2019-03" db="EMBL/GenBank/DDBJ databases">
        <title>Genomic analyses of the natural microbiome of Caenorhabditis elegans.</title>
        <authorList>
            <person name="Samuel B."/>
        </authorList>
    </citation>
    <scope>NUCLEOTIDE SEQUENCE [LARGE SCALE GENOMIC DNA]</scope>
    <source>
        <strain evidence="2 3">JUb102</strain>
    </source>
</reference>
<feature type="domain" description="Bacterial bifunctional deaminase-reductase C-terminal" evidence="1">
    <location>
        <begin position="6"/>
        <end position="169"/>
    </location>
</feature>
<dbReference type="OrthoDB" id="9782335at2"/>
<comment type="caution">
    <text evidence="2">The sequence shown here is derived from an EMBL/GenBank/DDBJ whole genome shotgun (WGS) entry which is preliminary data.</text>
</comment>
<dbReference type="GO" id="GO:0008703">
    <property type="term" value="F:5-amino-6-(5-phosphoribosylamino)uracil reductase activity"/>
    <property type="evidence" value="ECO:0007669"/>
    <property type="project" value="InterPro"/>
</dbReference>
<dbReference type="GO" id="GO:0009231">
    <property type="term" value="P:riboflavin biosynthetic process"/>
    <property type="evidence" value="ECO:0007669"/>
    <property type="project" value="InterPro"/>
</dbReference>
<protein>
    <submittedName>
        <fullName evidence="2">Dihydrofolate reductase</fullName>
    </submittedName>
</protein>
<accession>A0A4R3NWD1</accession>
<evidence type="ECO:0000313" key="2">
    <source>
        <dbReference type="EMBL" id="TCT38346.1"/>
    </source>
</evidence>
<evidence type="ECO:0000259" key="1">
    <source>
        <dbReference type="Pfam" id="PF01872"/>
    </source>
</evidence>
<dbReference type="Gene3D" id="3.40.430.10">
    <property type="entry name" value="Dihydrofolate Reductase, subunit A"/>
    <property type="match status" value="1"/>
</dbReference>
<sequence>MTTGHVFIATSIDGFIARENGDISWLLQLDSTGEDHGYDAFIANIDVIIMGRGTYETIKHVQPWFYNRPVIVLSKVLAQETIPEELIGKVRFIDLSPKEVMQMLKVEGYHHAYIDGGKVVQSFISEGLIHDLIITRIPILLGSGRPLFGKIPNDIHLYHTQTKTFDSGFIQSHYEIKQSSDEGE</sequence>